<feature type="domain" description="Helicase ATP-binding" evidence="12">
    <location>
        <begin position="157"/>
        <end position="322"/>
    </location>
</feature>
<dbReference type="InterPro" id="IPR009057">
    <property type="entry name" value="Homeodomain-like_sf"/>
</dbReference>
<evidence type="ECO:0000256" key="4">
    <source>
        <dbReference type="ARBA" id="ARBA00022801"/>
    </source>
</evidence>
<evidence type="ECO:0000256" key="11">
    <source>
        <dbReference type="SAM" id="MobiDB-lite"/>
    </source>
</evidence>
<dbReference type="Pfam" id="PF09111">
    <property type="entry name" value="SLIDE"/>
    <property type="match status" value="1"/>
</dbReference>
<dbReference type="Gene3D" id="3.40.50.300">
    <property type="entry name" value="P-loop containing nucleotide triphosphate hydrolases"/>
    <property type="match status" value="1"/>
</dbReference>
<dbReference type="InterPro" id="IPR014001">
    <property type="entry name" value="Helicase_ATP-bd"/>
</dbReference>
<protein>
    <submittedName>
        <fullName evidence="14">Uncharacterized protein</fullName>
    </submittedName>
</protein>
<dbReference type="GO" id="GO:0004386">
    <property type="term" value="F:helicase activity"/>
    <property type="evidence" value="ECO:0007669"/>
    <property type="project" value="UniProtKB-KW"/>
</dbReference>
<dbReference type="Proteomes" id="UP001295684">
    <property type="component" value="Unassembled WGS sequence"/>
</dbReference>
<dbReference type="SUPFAM" id="SSF46689">
    <property type="entry name" value="Homeodomain-like"/>
    <property type="match status" value="2"/>
</dbReference>
<dbReference type="Pfam" id="PF00176">
    <property type="entry name" value="SNF2-rel_dom"/>
    <property type="match status" value="1"/>
</dbReference>
<dbReference type="GO" id="GO:0005524">
    <property type="term" value="F:ATP binding"/>
    <property type="evidence" value="ECO:0007669"/>
    <property type="project" value="UniProtKB-KW"/>
</dbReference>
<evidence type="ECO:0000256" key="6">
    <source>
        <dbReference type="ARBA" id="ARBA00022840"/>
    </source>
</evidence>
<evidence type="ECO:0000256" key="1">
    <source>
        <dbReference type="ARBA" id="ARBA00004123"/>
    </source>
</evidence>
<dbReference type="SMART" id="SM00490">
    <property type="entry name" value="HELICc"/>
    <property type="match status" value="1"/>
</dbReference>
<dbReference type="InterPro" id="IPR027417">
    <property type="entry name" value="P-loop_NTPase"/>
</dbReference>
<dbReference type="InterPro" id="IPR001650">
    <property type="entry name" value="Helicase_C-like"/>
</dbReference>
<dbReference type="SMART" id="SM00717">
    <property type="entry name" value="SANT"/>
    <property type="match status" value="2"/>
</dbReference>
<keyword evidence="10" id="KW-0175">Coiled coil</keyword>
<dbReference type="InterPro" id="IPR038718">
    <property type="entry name" value="SNF2-like_sf"/>
</dbReference>
<feature type="region of interest" description="Disordered" evidence="11">
    <location>
        <begin position="962"/>
        <end position="1011"/>
    </location>
</feature>
<dbReference type="EMBL" id="CAMPGE010021866">
    <property type="protein sequence ID" value="CAI2379975.1"/>
    <property type="molecule type" value="Genomic_DNA"/>
</dbReference>
<evidence type="ECO:0000256" key="8">
    <source>
        <dbReference type="ARBA" id="ARBA00023125"/>
    </source>
</evidence>
<keyword evidence="3" id="KW-0547">Nucleotide-binding</keyword>
<keyword evidence="9" id="KW-0539">Nucleus</keyword>
<dbReference type="InterPro" id="IPR049730">
    <property type="entry name" value="SNF2/RAD54-like_C"/>
</dbReference>
<dbReference type="SMART" id="SM00487">
    <property type="entry name" value="DEXDc"/>
    <property type="match status" value="1"/>
</dbReference>
<dbReference type="InterPro" id="IPR000330">
    <property type="entry name" value="SNF2_N"/>
</dbReference>
<dbReference type="InterPro" id="IPR036306">
    <property type="entry name" value="ISWI_HAND-dom_sf"/>
</dbReference>
<evidence type="ECO:0000256" key="5">
    <source>
        <dbReference type="ARBA" id="ARBA00022806"/>
    </source>
</evidence>
<evidence type="ECO:0000256" key="10">
    <source>
        <dbReference type="SAM" id="Coils"/>
    </source>
</evidence>
<evidence type="ECO:0000256" key="2">
    <source>
        <dbReference type="ARBA" id="ARBA00009687"/>
    </source>
</evidence>
<evidence type="ECO:0000259" key="13">
    <source>
        <dbReference type="PROSITE" id="PS51194"/>
    </source>
</evidence>
<comment type="subcellular location">
    <subcellularLocation>
        <location evidence="1">Nucleus</location>
    </subcellularLocation>
</comment>
<dbReference type="InterPro" id="IPR015195">
    <property type="entry name" value="SLIDE"/>
</dbReference>
<dbReference type="Pfam" id="PF00271">
    <property type="entry name" value="Helicase_C"/>
    <property type="match status" value="1"/>
</dbReference>
<name>A0AAD1XXE4_EUPCR</name>
<dbReference type="GO" id="GO:0005634">
    <property type="term" value="C:nucleus"/>
    <property type="evidence" value="ECO:0007669"/>
    <property type="project" value="UniProtKB-SubCell"/>
</dbReference>
<proteinExistence type="inferred from homology"/>
<feature type="region of interest" description="Disordered" evidence="11">
    <location>
        <begin position="88"/>
        <end position="125"/>
    </location>
</feature>
<evidence type="ECO:0000256" key="9">
    <source>
        <dbReference type="ARBA" id="ARBA00023242"/>
    </source>
</evidence>
<evidence type="ECO:0000256" key="3">
    <source>
        <dbReference type="ARBA" id="ARBA00022741"/>
    </source>
</evidence>
<dbReference type="CDD" id="cd18793">
    <property type="entry name" value="SF2_C_SNF"/>
    <property type="match status" value="1"/>
</dbReference>
<dbReference type="GO" id="GO:0016787">
    <property type="term" value="F:hydrolase activity"/>
    <property type="evidence" value="ECO:0007669"/>
    <property type="project" value="UniProtKB-KW"/>
</dbReference>
<keyword evidence="15" id="KW-1185">Reference proteome</keyword>
<keyword evidence="8" id="KW-0238">DNA-binding</keyword>
<comment type="similarity">
    <text evidence="2">Belongs to the SNF2/RAD54 helicase family. ISWI subfamily.</text>
</comment>
<dbReference type="AlphaFoldDB" id="A0AAD1XXE4"/>
<dbReference type="PROSITE" id="PS51194">
    <property type="entry name" value="HELICASE_CTER"/>
    <property type="match status" value="1"/>
</dbReference>
<feature type="compositionally biased region" description="Basic residues" evidence="11">
    <location>
        <begin position="99"/>
        <end position="117"/>
    </location>
</feature>
<feature type="region of interest" description="Disordered" evidence="11">
    <location>
        <begin position="1"/>
        <end position="20"/>
    </location>
</feature>
<evidence type="ECO:0000256" key="7">
    <source>
        <dbReference type="ARBA" id="ARBA00022853"/>
    </source>
</evidence>
<dbReference type="Gene3D" id="3.40.50.10810">
    <property type="entry name" value="Tandem AAA-ATPase domain"/>
    <property type="match status" value="1"/>
</dbReference>
<evidence type="ECO:0000313" key="14">
    <source>
        <dbReference type="EMBL" id="CAI2379975.1"/>
    </source>
</evidence>
<evidence type="ECO:0000313" key="15">
    <source>
        <dbReference type="Proteomes" id="UP001295684"/>
    </source>
</evidence>
<dbReference type="PROSITE" id="PS51192">
    <property type="entry name" value="HELICASE_ATP_BIND_1"/>
    <property type="match status" value="1"/>
</dbReference>
<feature type="domain" description="Helicase C-terminal" evidence="13">
    <location>
        <begin position="455"/>
        <end position="606"/>
    </location>
</feature>
<keyword evidence="5" id="KW-0347">Helicase</keyword>
<dbReference type="FunFam" id="3.40.50.10810:FF:000005">
    <property type="entry name" value="Photoperiod-independent early flowering 1"/>
    <property type="match status" value="1"/>
</dbReference>
<evidence type="ECO:0000259" key="12">
    <source>
        <dbReference type="PROSITE" id="PS51192"/>
    </source>
</evidence>
<feature type="compositionally biased region" description="Basic and acidic residues" evidence="11">
    <location>
        <begin position="978"/>
        <end position="1011"/>
    </location>
</feature>
<dbReference type="GO" id="GO:0031491">
    <property type="term" value="F:nucleosome binding"/>
    <property type="evidence" value="ECO:0007669"/>
    <property type="project" value="InterPro"/>
</dbReference>
<dbReference type="Gene3D" id="1.10.10.60">
    <property type="entry name" value="Homeodomain-like"/>
    <property type="match status" value="2"/>
</dbReference>
<gene>
    <name evidence="14" type="ORF">ECRASSUSDP1_LOCUS21399</name>
</gene>
<dbReference type="PANTHER" id="PTHR10799">
    <property type="entry name" value="SNF2/RAD54 HELICASE FAMILY"/>
    <property type="match status" value="1"/>
</dbReference>
<organism evidence="14 15">
    <name type="scientific">Euplotes crassus</name>
    <dbReference type="NCBI Taxonomy" id="5936"/>
    <lineage>
        <taxon>Eukaryota</taxon>
        <taxon>Sar</taxon>
        <taxon>Alveolata</taxon>
        <taxon>Ciliophora</taxon>
        <taxon>Intramacronucleata</taxon>
        <taxon>Spirotrichea</taxon>
        <taxon>Hypotrichia</taxon>
        <taxon>Euplotida</taxon>
        <taxon>Euplotidae</taxon>
        <taxon>Moneuplotes</taxon>
    </lineage>
</organism>
<dbReference type="GO" id="GO:0006338">
    <property type="term" value="P:chromatin remodeling"/>
    <property type="evidence" value="ECO:0007669"/>
    <property type="project" value="InterPro"/>
</dbReference>
<keyword evidence="6" id="KW-0067">ATP-binding</keyword>
<keyword evidence="4" id="KW-0378">Hydrolase</keyword>
<reference evidence="14" key="1">
    <citation type="submission" date="2023-07" db="EMBL/GenBank/DDBJ databases">
        <authorList>
            <consortium name="AG Swart"/>
            <person name="Singh M."/>
            <person name="Singh A."/>
            <person name="Seah K."/>
            <person name="Emmerich C."/>
        </authorList>
    </citation>
    <scope>NUCLEOTIDE SEQUENCE</scope>
    <source>
        <strain evidence="14">DP1</strain>
    </source>
</reference>
<comment type="caution">
    <text evidence="14">The sequence shown here is derived from an EMBL/GenBank/DDBJ whole genome shotgun (WGS) entry which is preliminary data.</text>
</comment>
<accession>A0AAD1XXE4</accession>
<dbReference type="InterPro" id="IPR001005">
    <property type="entry name" value="SANT/Myb"/>
</dbReference>
<sequence length="1029" mass="120910">MEKEPEFAETKFISSQPEEQIHMLEEKEQEEEKEELQHMEGVAKHKEKLAETLKQEQMQLLKRMKGSTMDQKLKLLIEQAERYTHSMLADKYEDAKQTPSKKGKRGKRGKKESKRKTHLQDDSDPDNQYVLTRLIAQPSKLRGKLRSYQMDGLNWMINLYEKGLSGILADEMGLGKTIQTISLIAYLSQYKKLDRYYLVIVPKSCIPNWIKEFKKWIPEMRVVNLIARKEEREEILRTKLLPDKFDICVTTYEGARICGTNLKKFAWQYLVVDEAHKLKNESSVLSKMLRKISSKYRLLLTGTPLQNNLQELWALLNFLVPEMFSSADEFQSFFDLSRKGTEKETEEKNKKVIEKLHKILRPFMLRRIKKEAEKELPPKTEMHIKVGLTESQKKIYRNLLTKSAIDNGSTFSFYRNLVMQLRKACNHPYLFEGIEEEGLDDFGEHIINVSGKMKVLDKLMEKSVEEENQVLVFSTFTSMLDILEDYCAFRSYEYCRLDGSTELDDREEQIDEFTKENSTKKVFLISTRAGGLGINLMTANIVVLYDSDWNPQIDLQAMDRAHRIGQKKPVSVFRFITENTIEEKMVEKQALKLKLDSVIIQKGRAATKGQGFSKEELKDVVNYGADEIFQVGDSCTNEDIEKLIQKGLDNANELQNKVEDKIDENKFDMVNFEMKPSHYFDFEDEDYREKRREEQKKVIQDNVVKMLDDQVKVGRRDKHKANKNLNESLMFPNLNIVGQGTKKKKISVQDYRFYSKPKRLRELLEKEQEGKFEPKHRLTEEEQNEKKEIFETGFNEWDRKEYFRYVQALEMFAPDDYNAIAEYLQSKTAEQVEKYSGPFFKRMEELSDAKRVKVILEKTSKLLEFKSRAPDLIARKVSAYEDPIEEMVIYPTQKSKFFSKESDVILLCLTHKFKYGNWGKIKKALRQETKCRFDHLLLSRTEKELQRRVDILVKGLEKENLKQAKNKKNDPDEDMEIEALKELEDHGENSRDPEESKEECIDTKPKKKREIKEEQIQKELAEMKVSTMP</sequence>
<dbReference type="GO" id="GO:0003677">
    <property type="term" value="F:DNA binding"/>
    <property type="evidence" value="ECO:0007669"/>
    <property type="project" value="UniProtKB-KW"/>
</dbReference>
<feature type="coiled-coil region" evidence="10">
    <location>
        <begin position="637"/>
        <end position="664"/>
    </location>
</feature>
<dbReference type="SUPFAM" id="SSF52540">
    <property type="entry name" value="P-loop containing nucleoside triphosphate hydrolases"/>
    <property type="match status" value="2"/>
</dbReference>
<keyword evidence="7" id="KW-0156">Chromatin regulator</keyword>
<dbReference type="SUPFAM" id="SSF101224">
    <property type="entry name" value="HAND domain of the nucleosome remodeling ATPase ISWI"/>
    <property type="match status" value="1"/>
</dbReference>